<name>A0A2A2GEE8_9BACT</name>
<dbReference type="EMBL" id="NSKE01000002">
    <property type="protein sequence ID" value="PAU95287.1"/>
    <property type="molecule type" value="Genomic_DNA"/>
</dbReference>
<proteinExistence type="inferred from homology"/>
<dbReference type="GO" id="GO:0009289">
    <property type="term" value="C:pilus"/>
    <property type="evidence" value="ECO:0007669"/>
    <property type="project" value="InterPro"/>
</dbReference>
<dbReference type="GO" id="GO:0007155">
    <property type="term" value="P:cell adhesion"/>
    <property type="evidence" value="ECO:0007669"/>
    <property type="project" value="InterPro"/>
</dbReference>
<keyword evidence="4" id="KW-1133">Transmembrane helix</keyword>
<accession>A0A2A2GEE8</accession>
<evidence type="ECO:0000256" key="3">
    <source>
        <dbReference type="SAM" id="MobiDB-lite"/>
    </source>
</evidence>
<keyword evidence="4" id="KW-0472">Membrane</keyword>
<keyword evidence="6" id="KW-1185">Reference proteome</keyword>
<dbReference type="Proteomes" id="UP000218831">
    <property type="component" value="Unassembled WGS sequence"/>
</dbReference>
<keyword evidence="4" id="KW-0812">Transmembrane</keyword>
<comment type="caution">
    <text evidence="5">The sequence shown here is derived from an EMBL/GenBank/DDBJ whole genome shotgun (WGS) entry which is preliminary data.</text>
</comment>
<evidence type="ECO:0000313" key="5">
    <source>
        <dbReference type="EMBL" id="PAU95287.1"/>
    </source>
</evidence>
<organism evidence="5 6">
    <name type="scientific">Fodinibius salipaludis</name>
    <dbReference type="NCBI Taxonomy" id="2032627"/>
    <lineage>
        <taxon>Bacteria</taxon>
        <taxon>Pseudomonadati</taxon>
        <taxon>Balneolota</taxon>
        <taxon>Balneolia</taxon>
        <taxon>Balneolales</taxon>
        <taxon>Balneolaceae</taxon>
        <taxon>Fodinibius</taxon>
    </lineage>
</organism>
<feature type="region of interest" description="Disordered" evidence="3">
    <location>
        <begin position="310"/>
        <end position="337"/>
    </location>
</feature>
<reference evidence="5 6" key="1">
    <citation type="submission" date="2017-08" db="EMBL/GenBank/DDBJ databases">
        <title>Aliifodinibius alkalisoli sp. nov., isolated from saline alkaline soil.</title>
        <authorList>
            <person name="Liu D."/>
            <person name="Zhang G."/>
        </authorList>
    </citation>
    <scope>NUCLEOTIDE SEQUENCE [LARGE SCALE GENOMIC DNA]</scope>
    <source>
        <strain evidence="5 6">WN023</strain>
    </source>
</reference>
<gene>
    <name evidence="5" type="ORF">CK503_03575</name>
</gene>
<evidence type="ECO:0000256" key="1">
    <source>
        <dbReference type="ARBA" id="ARBA00009766"/>
    </source>
</evidence>
<dbReference type="AlphaFoldDB" id="A0A2A2GEE8"/>
<dbReference type="InterPro" id="IPR009742">
    <property type="entry name" value="Curlin_rpt"/>
</dbReference>
<dbReference type="RefSeq" id="WP_095605413.1">
    <property type="nucleotide sequence ID" value="NZ_NSKE01000002.1"/>
</dbReference>
<evidence type="ECO:0000256" key="2">
    <source>
        <dbReference type="ARBA" id="ARBA00022729"/>
    </source>
</evidence>
<keyword evidence="2" id="KW-0732">Signal</keyword>
<evidence type="ECO:0000256" key="4">
    <source>
        <dbReference type="SAM" id="Phobius"/>
    </source>
</evidence>
<sequence length="337" mass="38265">MKNSRQKYWFYRFVSLVILVALVFFLKHDLQRLIDTISSPPPAPESKQIAPPNSYFLSPNIDIPDDGTLSDLDYTGKPTVPLYRYSKIVKPNIQRNIDTSGIKVEKIKLKKPEKSDKESELVDQDQLAEDLFFDLPEIAKKIGVSWIVNNQGVTAMDFNFIQQNSRQSSPRIAQVNNNLSYNELGQNNELDDQVVGSFGNRRLVTHVGDFNYTNQALYNTYYSDFIVRSIGNYNSTMQNVFNAYNAQLSVTQNGSYNRVRQDIYSRDVFGTFNRTENEVLQVGSYNLFRSQQAGASNTIKTVQRGSFNNVDISQRGSNNSAQVRQSGQGNTVTINQN</sequence>
<evidence type="ECO:0000313" key="6">
    <source>
        <dbReference type="Proteomes" id="UP000218831"/>
    </source>
</evidence>
<dbReference type="Pfam" id="PF07012">
    <property type="entry name" value="Curlin_rpt"/>
    <property type="match status" value="1"/>
</dbReference>
<comment type="similarity">
    <text evidence="1">Belongs to the CsgA/CsgB family.</text>
</comment>
<feature type="transmembrane region" description="Helical" evidence="4">
    <location>
        <begin position="9"/>
        <end position="26"/>
    </location>
</feature>
<protein>
    <submittedName>
        <fullName evidence="5">Uncharacterized protein</fullName>
    </submittedName>
</protein>